<feature type="compositionally biased region" description="Basic residues" evidence="1">
    <location>
        <begin position="134"/>
        <end position="145"/>
    </location>
</feature>
<dbReference type="Pfam" id="PF10338">
    <property type="entry name" value="YBL028C_N"/>
    <property type="match status" value="1"/>
</dbReference>
<organism evidence="3 4">
    <name type="scientific">Aspergillus keveii</name>
    <dbReference type="NCBI Taxonomy" id="714993"/>
    <lineage>
        <taxon>Eukaryota</taxon>
        <taxon>Fungi</taxon>
        <taxon>Dikarya</taxon>
        <taxon>Ascomycota</taxon>
        <taxon>Pezizomycotina</taxon>
        <taxon>Eurotiomycetes</taxon>
        <taxon>Eurotiomycetidae</taxon>
        <taxon>Eurotiales</taxon>
        <taxon>Aspergillaceae</taxon>
        <taxon>Aspergillus</taxon>
        <taxon>Aspergillus subgen. Nidulantes</taxon>
    </lineage>
</organism>
<accession>A0ABR4FS13</accession>
<dbReference type="PANTHER" id="PTHR28219:SF1">
    <property type="entry name" value="UPF0642 PROTEIN YBL028C"/>
    <property type="match status" value="1"/>
</dbReference>
<feature type="compositionally biased region" description="Polar residues" evidence="1">
    <location>
        <begin position="64"/>
        <end position="75"/>
    </location>
</feature>
<name>A0ABR4FS13_9EURO</name>
<dbReference type="Proteomes" id="UP001610563">
    <property type="component" value="Unassembled WGS sequence"/>
</dbReference>
<feature type="region of interest" description="Disordered" evidence="1">
    <location>
        <begin position="38"/>
        <end position="75"/>
    </location>
</feature>
<comment type="caution">
    <text evidence="3">The sequence shown here is derived from an EMBL/GenBank/DDBJ whole genome shotgun (WGS) entry which is preliminary data.</text>
</comment>
<feature type="region of interest" description="Disordered" evidence="1">
    <location>
        <begin position="102"/>
        <end position="145"/>
    </location>
</feature>
<evidence type="ECO:0000313" key="4">
    <source>
        <dbReference type="Proteomes" id="UP001610563"/>
    </source>
</evidence>
<evidence type="ECO:0000256" key="1">
    <source>
        <dbReference type="SAM" id="MobiDB-lite"/>
    </source>
</evidence>
<feature type="domain" description="DUF2423" evidence="2">
    <location>
        <begin position="1"/>
        <end position="44"/>
    </location>
</feature>
<gene>
    <name evidence="3" type="ORF">BJX66DRAFT_41323</name>
</gene>
<reference evidence="3 4" key="1">
    <citation type="submission" date="2024-07" db="EMBL/GenBank/DDBJ databases">
        <title>Section-level genome sequencing and comparative genomics of Aspergillus sections Usti and Cavernicolus.</title>
        <authorList>
            <consortium name="Lawrence Berkeley National Laboratory"/>
            <person name="Nybo J.L."/>
            <person name="Vesth T.C."/>
            <person name="Theobald S."/>
            <person name="Frisvad J.C."/>
            <person name="Larsen T.O."/>
            <person name="Kjaerboelling I."/>
            <person name="Rothschild-Mancinelli K."/>
            <person name="Lyhne E.K."/>
            <person name="Kogle M.E."/>
            <person name="Barry K."/>
            <person name="Clum A."/>
            <person name="Na H."/>
            <person name="Ledsgaard L."/>
            <person name="Lin J."/>
            <person name="Lipzen A."/>
            <person name="Kuo A."/>
            <person name="Riley R."/>
            <person name="Mondo S."/>
            <person name="Labutti K."/>
            <person name="Haridas S."/>
            <person name="Pangalinan J."/>
            <person name="Salamov A.A."/>
            <person name="Simmons B.A."/>
            <person name="Magnuson J.K."/>
            <person name="Chen J."/>
            <person name="Drula E."/>
            <person name="Henrissat B."/>
            <person name="Wiebenga A."/>
            <person name="Lubbers R.J."/>
            <person name="Gomes A.C."/>
            <person name="Makela M.R."/>
            <person name="Stajich J."/>
            <person name="Grigoriev I.V."/>
            <person name="Mortensen U.H."/>
            <person name="De Vries R.P."/>
            <person name="Baker S.E."/>
            <person name="Andersen M.R."/>
        </authorList>
    </citation>
    <scope>NUCLEOTIDE SEQUENCE [LARGE SCALE GENOMIC DNA]</scope>
    <source>
        <strain evidence="3 4">CBS 209.92</strain>
    </source>
</reference>
<keyword evidence="4" id="KW-1185">Reference proteome</keyword>
<dbReference type="InterPro" id="IPR019434">
    <property type="entry name" value="DUF2423"/>
</dbReference>
<proteinExistence type="predicted"/>
<dbReference type="PANTHER" id="PTHR28219">
    <property type="entry name" value="UPF0642 PROTEIN YBL028C"/>
    <property type="match status" value="1"/>
</dbReference>
<protein>
    <recommendedName>
        <fullName evidence="2">DUF2423 domain-containing protein</fullName>
    </recommendedName>
</protein>
<feature type="compositionally biased region" description="Basic residues" evidence="1">
    <location>
        <begin position="114"/>
        <end position="126"/>
    </location>
</feature>
<feature type="compositionally biased region" description="Low complexity" evidence="1">
    <location>
        <begin position="104"/>
        <end position="113"/>
    </location>
</feature>
<evidence type="ECO:0000259" key="2">
    <source>
        <dbReference type="Pfam" id="PF10338"/>
    </source>
</evidence>
<evidence type="ECO:0000313" key="3">
    <source>
        <dbReference type="EMBL" id="KAL2786035.1"/>
    </source>
</evidence>
<dbReference type="EMBL" id="JBFTWV010000127">
    <property type="protein sequence ID" value="KAL2786035.1"/>
    <property type="molecule type" value="Genomic_DNA"/>
</dbReference>
<sequence length="145" mass="16258">MAKSVRASVQKRNKAKLRATVFGPVVDARTERLSAKLQELASQPKPNDQDKSKSNTEAIEIDMQDNNPTLNTESNEGWQSQLMHMHVLEAYAHLESTAMDIDTSKASGSGSSKRSGRIQKRQRKNRSSIVFKPHPSKTRKISKKK</sequence>